<dbReference type="AlphaFoldDB" id="A0A318KH37"/>
<dbReference type="Pfam" id="PF00903">
    <property type="entry name" value="Glyoxalase"/>
    <property type="match status" value="1"/>
</dbReference>
<dbReference type="Gene3D" id="3.10.180.10">
    <property type="entry name" value="2,3-Dihydroxybiphenyl 1,2-Dioxygenase, domain 1"/>
    <property type="match status" value="1"/>
</dbReference>
<evidence type="ECO:0000313" key="3">
    <source>
        <dbReference type="Proteomes" id="UP000247555"/>
    </source>
</evidence>
<proteinExistence type="predicted"/>
<dbReference type="OrthoDB" id="9800438at2"/>
<sequence>MFSHVFLGVSDFDRALAFYDALMAVLGHARRFCERERPWAGWQPAGGGRPLLLIGRPFDGAAHQPGNGQMLALDAASRAQVDAAWRVALAHGGMDEGAPGLRAQYHPDYYGAYFRDPDGNKLCVVCHLPVAPGLSISAD</sequence>
<feature type="domain" description="VOC" evidence="1">
    <location>
        <begin position="1"/>
        <end position="127"/>
    </location>
</feature>
<dbReference type="InterPro" id="IPR004360">
    <property type="entry name" value="Glyas_Fos-R_dOase_dom"/>
</dbReference>
<protein>
    <submittedName>
        <fullName evidence="2">Lactoylglutathione lyase</fullName>
    </submittedName>
</protein>
<dbReference type="PROSITE" id="PS51819">
    <property type="entry name" value="VOC"/>
    <property type="match status" value="1"/>
</dbReference>
<gene>
    <name evidence="2" type="ORF">DFR34_13230</name>
</gene>
<dbReference type="PANTHER" id="PTHR35006">
    <property type="entry name" value="GLYOXALASE FAMILY PROTEIN (AFU_ORTHOLOGUE AFUA_5G14830)"/>
    <property type="match status" value="1"/>
</dbReference>
<dbReference type="InterPro" id="IPR037523">
    <property type="entry name" value="VOC_core"/>
</dbReference>
<reference evidence="2 3" key="1">
    <citation type="submission" date="2018-05" db="EMBL/GenBank/DDBJ databases">
        <title>Genomic Encyclopedia of Type Strains, Phase IV (KMG-IV): sequencing the most valuable type-strain genomes for metagenomic binning, comparative biology and taxonomic classification.</title>
        <authorList>
            <person name="Goeker M."/>
        </authorList>
    </citation>
    <scope>NUCLEOTIDE SEQUENCE [LARGE SCALE GENOMIC DNA]</scope>
    <source>
        <strain evidence="2 3">DSM 29661</strain>
    </source>
</reference>
<dbReference type="Proteomes" id="UP000247555">
    <property type="component" value="Unassembled WGS sequence"/>
</dbReference>
<organism evidence="2 3">
    <name type="scientific">Rivihabitans pingtungensis</name>
    <dbReference type="NCBI Taxonomy" id="1054498"/>
    <lineage>
        <taxon>Bacteria</taxon>
        <taxon>Pseudomonadati</taxon>
        <taxon>Pseudomonadota</taxon>
        <taxon>Betaproteobacteria</taxon>
        <taxon>Neisseriales</taxon>
        <taxon>Aquaspirillaceae</taxon>
        <taxon>Rivihabitans</taxon>
    </lineage>
</organism>
<comment type="caution">
    <text evidence="2">The sequence shown here is derived from an EMBL/GenBank/DDBJ whole genome shotgun (WGS) entry which is preliminary data.</text>
</comment>
<evidence type="ECO:0000259" key="1">
    <source>
        <dbReference type="PROSITE" id="PS51819"/>
    </source>
</evidence>
<dbReference type="GO" id="GO:0016829">
    <property type="term" value="F:lyase activity"/>
    <property type="evidence" value="ECO:0007669"/>
    <property type="project" value="UniProtKB-KW"/>
</dbReference>
<name>A0A318KH37_9NEIS</name>
<keyword evidence="3" id="KW-1185">Reference proteome</keyword>
<keyword evidence="2" id="KW-0456">Lyase</keyword>
<dbReference type="RefSeq" id="WP_110392085.1">
    <property type="nucleotide sequence ID" value="NZ_CALCOA010000207.1"/>
</dbReference>
<dbReference type="EMBL" id="QJKI01000032">
    <property type="protein sequence ID" value="PXX74488.1"/>
    <property type="molecule type" value="Genomic_DNA"/>
</dbReference>
<accession>A0A318KH37</accession>
<dbReference type="CDD" id="cd07262">
    <property type="entry name" value="VOC_like"/>
    <property type="match status" value="1"/>
</dbReference>
<evidence type="ECO:0000313" key="2">
    <source>
        <dbReference type="EMBL" id="PXX74488.1"/>
    </source>
</evidence>
<dbReference type="PANTHER" id="PTHR35006:SF1">
    <property type="entry name" value="BLL2941 PROTEIN"/>
    <property type="match status" value="1"/>
</dbReference>
<dbReference type="InterPro" id="IPR029068">
    <property type="entry name" value="Glyas_Bleomycin-R_OHBP_Dase"/>
</dbReference>
<dbReference type="SUPFAM" id="SSF54593">
    <property type="entry name" value="Glyoxalase/Bleomycin resistance protein/Dihydroxybiphenyl dioxygenase"/>
    <property type="match status" value="1"/>
</dbReference>